<dbReference type="InParanoid" id="D1Z0N6"/>
<sequence length="208" mass="21794">MDGLKSILAVFTIIALFMITPAGAQVESPFGDSPWETGPGMMGSPFGSPFGGMFPGMMPFGMSVEQYKAPATETSEKSIMATMESVPQLSMFTAALRDSGYAEKLDGRGTYMVFAPPDKSLQRDLGVRDAASLLENAALSLGLAENGVVLNASEPDEHSKELSLTAASGRPINVRKEKTGMAANGADVIKVFKATNGYVIVTDAAVGT</sequence>
<dbReference type="EMBL" id="AP011532">
    <property type="protein sequence ID" value="BAI62258.1"/>
    <property type="molecule type" value="Genomic_DNA"/>
</dbReference>
<reference evidence="2 3" key="2">
    <citation type="journal article" date="2008" name="Int. J. Syst. Evol. Microbiol.">
        <title>Methanocella paludicola gen. nov., sp. nov., a methane-producing archaeon, the first isolate of the lineage 'Rice Cluster I', and proposal of the new archaeal order Methanocellales ord. nov.</title>
        <authorList>
            <person name="Sakai S."/>
            <person name="Imachi H."/>
            <person name="Hanada S."/>
            <person name="Ohashi A."/>
            <person name="Harada H."/>
            <person name="Kamagata Y."/>
        </authorList>
    </citation>
    <scope>NUCLEOTIDE SEQUENCE [LARGE SCALE GENOMIC DNA]</scope>
    <source>
        <strain evidence="3">DSM 17711 / JCM 13418 / NBRC 101707 / SANAE</strain>
    </source>
</reference>
<evidence type="ECO:0000259" key="1">
    <source>
        <dbReference type="PROSITE" id="PS50213"/>
    </source>
</evidence>
<dbReference type="GeneID" id="8682031"/>
<proteinExistence type="predicted"/>
<feature type="domain" description="FAS1" evidence="1">
    <location>
        <begin position="76"/>
        <end position="206"/>
    </location>
</feature>
<evidence type="ECO:0000313" key="3">
    <source>
        <dbReference type="Proteomes" id="UP000001882"/>
    </source>
</evidence>
<organism evidence="2 3">
    <name type="scientific">Methanocella paludicola (strain DSM 17711 / JCM 13418 / NBRC 101707 / SANAE)</name>
    <dbReference type="NCBI Taxonomy" id="304371"/>
    <lineage>
        <taxon>Archaea</taxon>
        <taxon>Methanobacteriati</taxon>
        <taxon>Methanobacteriota</taxon>
        <taxon>Stenosarchaea group</taxon>
        <taxon>Methanomicrobia</taxon>
        <taxon>Methanocellales</taxon>
        <taxon>Methanocellaceae</taxon>
        <taxon>Methanocella</taxon>
    </lineage>
</organism>
<dbReference type="KEGG" id="mpd:MCP_2186"/>
<protein>
    <recommendedName>
        <fullName evidence="1">FAS1 domain-containing protein</fullName>
    </recommendedName>
</protein>
<dbReference type="SUPFAM" id="SSF82153">
    <property type="entry name" value="FAS1 domain"/>
    <property type="match status" value="1"/>
</dbReference>
<dbReference type="OrthoDB" id="385737at2157"/>
<dbReference type="PROSITE" id="PS50213">
    <property type="entry name" value="FAS1"/>
    <property type="match status" value="1"/>
</dbReference>
<reference evidence="2 3" key="1">
    <citation type="journal article" date="2007" name="Appl. Environ. Microbiol.">
        <title>Isolation of key methanogens for global methane emission from rice paddy fields: a novel isolate affiliated with the clone cluster rice cluster I.</title>
        <authorList>
            <person name="Sakai S."/>
            <person name="Imachi H."/>
            <person name="Sekiguchi Y."/>
            <person name="Ohashi A."/>
            <person name="Harada H."/>
            <person name="Kamagata Y."/>
        </authorList>
    </citation>
    <scope>NUCLEOTIDE SEQUENCE [LARGE SCALE GENOMIC DNA]</scope>
    <source>
        <strain evidence="3">DSM 17711 / JCM 13418 / NBRC 101707 / SANAE</strain>
    </source>
</reference>
<dbReference type="SMR" id="D1Z0N6"/>
<dbReference type="STRING" id="304371.MCP_2186"/>
<dbReference type="RefSeq" id="WP_012900932.1">
    <property type="nucleotide sequence ID" value="NC_013665.1"/>
</dbReference>
<dbReference type="Pfam" id="PF02469">
    <property type="entry name" value="Fasciclin"/>
    <property type="match status" value="1"/>
</dbReference>
<dbReference type="InterPro" id="IPR036378">
    <property type="entry name" value="FAS1_dom_sf"/>
</dbReference>
<dbReference type="eggNOG" id="arCOG03335">
    <property type="taxonomic scope" value="Archaea"/>
</dbReference>
<keyword evidence="3" id="KW-1185">Reference proteome</keyword>
<evidence type="ECO:0000313" key="2">
    <source>
        <dbReference type="EMBL" id="BAI62258.1"/>
    </source>
</evidence>
<dbReference type="AlphaFoldDB" id="D1Z0N6"/>
<reference evidence="3" key="3">
    <citation type="journal article" date="2011" name="PLoS ONE">
        <title>Genome sequence of a mesophilic hydrogenotrophic methanogen Methanocella paludicola, the first cultivated representative of the order Methanocellales.</title>
        <authorList>
            <person name="Sakai S."/>
            <person name="Takaki Y."/>
            <person name="Shimamura S."/>
            <person name="Sekine M."/>
            <person name="Tajima T."/>
            <person name="Kosugi H."/>
            <person name="Ichikawa N."/>
            <person name="Tasumi E."/>
            <person name="Hiraki A.T."/>
            <person name="Shimizu A."/>
            <person name="Kato Y."/>
            <person name="Nishiko R."/>
            <person name="Mori K."/>
            <person name="Fujita N."/>
            <person name="Imachi H."/>
            <person name="Takai K."/>
        </authorList>
    </citation>
    <scope>NUCLEOTIDE SEQUENCE [LARGE SCALE GENOMIC DNA]</scope>
    <source>
        <strain evidence="3">DSM 17711 / JCM 13418 / NBRC 101707 / SANAE</strain>
    </source>
</reference>
<name>D1Z0N6_METPS</name>
<dbReference type="InterPro" id="IPR000782">
    <property type="entry name" value="FAS1_domain"/>
</dbReference>
<accession>D1Z0N6</accession>
<dbReference type="Proteomes" id="UP000001882">
    <property type="component" value="Chromosome"/>
</dbReference>
<gene>
    <name evidence="2" type="ordered locus">MCP_2186</name>
</gene>
<dbReference type="Gene3D" id="2.30.180.10">
    <property type="entry name" value="FAS1 domain"/>
    <property type="match status" value="1"/>
</dbReference>